<sequence>MILRGTGRCRITNRSFRVNGGVEPIGGGYKLEVVARFVAL</sequence>
<dbReference type="STRING" id="660518.SAMN05216218_10385"/>
<organism evidence="1 2">
    <name type="scientific">Halorientalis regularis</name>
    <dbReference type="NCBI Taxonomy" id="660518"/>
    <lineage>
        <taxon>Archaea</taxon>
        <taxon>Methanobacteriati</taxon>
        <taxon>Methanobacteriota</taxon>
        <taxon>Stenosarchaea group</taxon>
        <taxon>Halobacteria</taxon>
        <taxon>Halobacteriales</taxon>
        <taxon>Haloarculaceae</taxon>
        <taxon>Halorientalis</taxon>
    </lineage>
</organism>
<proteinExistence type="predicted"/>
<keyword evidence="2" id="KW-1185">Reference proteome</keyword>
<reference evidence="2" key="1">
    <citation type="submission" date="2016-10" db="EMBL/GenBank/DDBJ databases">
        <authorList>
            <person name="Varghese N."/>
            <person name="Submissions S."/>
        </authorList>
    </citation>
    <scope>NUCLEOTIDE SEQUENCE [LARGE SCALE GENOMIC DNA]</scope>
    <source>
        <strain evidence="2">IBRC-M 10760</strain>
    </source>
</reference>
<evidence type="ECO:0000313" key="2">
    <source>
        <dbReference type="Proteomes" id="UP000199076"/>
    </source>
</evidence>
<accession>A0A1G7HMQ9</accession>
<evidence type="ECO:0000313" key="1">
    <source>
        <dbReference type="EMBL" id="SDF01606.1"/>
    </source>
</evidence>
<dbReference type="Proteomes" id="UP000199076">
    <property type="component" value="Unassembled WGS sequence"/>
</dbReference>
<name>A0A1G7HMQ9_9EURY</name>
<protein>
    <submittedName>
        <fullName evidence="1">Uncharacterized protein</fullName>
    </submittedName>
</protein>
<gene>
    <name evidence="1" type="ORF">SAMN05216218_10385</name>
</gene>
<dbReference type="EMBL" id="FNBK01000003">
    <property type="protein sequence ID" value="SDF01606.1"/>
    <property type="molecule type" value="Genomic_DNA"/>
</dbReference>
<dbReference type="AlphaFoldDB" id="A0A1G7HMQ9"/>